<evidence type="ECO:0000313" key="2">
    <source>
        <dbReference type="Proteomes" id="UP001059209"/>
    </source>
</evidence>
<keyword evidence="2" id="KW-1185">Reference proteome</keyword>
<sequence length="169" mass="19815">MSQVIKDHKWRIAQLMSQDTTIDLIFEEIIGKLPKVEGVSELEYIFFTDRKFRPKIGTYNSMISEGKSNIISNRELFNNIQNIYELEAQNIISIGEDVLDRSNELRNKYAYEIKYGDFGSPIKITDKRILADIYISSRQLNYYTRQSVLLKNSITELIELIDIEYQSLE</sequence>
<accession>A0ABY5YBV3</accession>
<gene>
    <name evidence="1" type="ORF">NYZ99_09145</name>
</gene>
<organism evidence="1 2">
    <name type="scientific">Maribacter litopenaei</name>
    <dbReference type="NCBI Taxonomy" id="2976127"/>
    <lineage>
        <taxon>Bacteria</taxon>
        <taxon>Pseudomonadati</taxon>
        <taxon>Bacteroidota</taxon>
        <taxon>Flavobacteriia</taxon>
        <taxon>Flavobacteriales</taxon>
        <taxon>Flavobacteriaceae</taxon>
        <taxon>Maribacter</taxon>
    </lineage>
</organism>
<dbReference type="Proteomes" id="UP001059209">
    <property type="component" value="Chromosome"/>
</dbReference>
<evidence type="ECO:0000313" key="1">
    <source>
        <dbReference type="EMBL" id="UWX56343.1"/>
    </source>
</evidence>
<protein>
    <submittedName>
        <fullName evidence="1">Uncharacterized protein</fullName>
    </submittedName>
</protein>
<proteinExistence type="predicted"/>
<dbReference type="RefSeq" id="WP_260574980.1">
    <property type="nucleotide sequence ID" value="NZ_CP104205.1"/>
</dbReference>
<name>A0ABY5YBV3_9FLAO</name>
<dbReference type="EMBL" id="CP104205">
    <property type="protein sequence ID" value="UWX56343.1"/>
    <property type="molecule type" value="Genomic_DNA"/>
</dbReference>
<reference evidence="1" key="1">
    <citation type="submission" date="2022-09" db="EMBL/GenBank/DDBJ databases">
        <title>Maribacter litopenaei sp. nov., isolated from the intestinal tract of the Pacific White Shrimp, Litopenaeus vannamei.</title>
        <authorList>
            <person name="Kim S.Y."/>
            <person name="Hwang C.Y."/>
        </authorList>
    </citation>
    <scope>NUCLEOTIDE SEQUENCE</scope>
    <source>
        <strain evidence="1">HL-LV01</strain>
    </source>
</reference>